<accession>A0ABQ3PVT2</accession>
<reference evidence="2" key="1">
    <citation type="submission" date="2024-05" db="EMBL/GenBank/DDBJ databases">
        <title>Whole genome shotgun sequence of Streptomyces daghestanicus NBRC 12762.</title>
        <authorList>
            <person name="Komaki H."/>
            <person name="Tamura T."/>
        </authorList>
    </citation>
    <scope>NUCLEOTIDE SEQUENCE</scope>
    <source>
        <strain evidence="2">NBRC 12762</strain>
    </source>
</reference>
<evidence type="ECO:0000313" key="2">
    <source>
        <dbReference type="EMBL" id="GHI29112.1"/>
    </source>
</evidence>
<sequence>MVAVPKSQQIKSLAGIWRIDQFIEDAPADAWRRLSCGDGAKGPRVYDWAAAKLPANVIFDPDPPTHDRWVMARRSLSDPGELAYYLAYAPVGVEIVELARIAGSRWAIEECFQAAKNECGLDQYEVRRYPGWYRHITLAMLAHAVLTALAAQAGGEAAKGAAETDQPSSRSPWQRSGGSWTLSCPTHEATTTLSPTH</sequence>
<comment type="caution">
    <text evidence="2">The sequence shown here is derived from an EMBL/GenBank/DDBJ whole genome shotgun (WGS) entry which is preliminary data.</text>
</comment>
<evidence type="ECO:0000313" key="3">
    <source>
        <dbReference type="Proteomes" id="UP001052655"/>
    </source>
</evidence>
<evidence type="ECO:0000256" key="1">
    <source>
        <dbReference type="SAM" id="MobiDB-lite"/>
    </source>
</evidence>
<dbReference type="SUPFAM" id="SSF53098">
    <property type="entry name" value="Ribonuclease H-like"/>
    <property type="match status" value="1"/>
</dbReference>
<feature type="compositionally biased region" description="Polar residues" evidence="1">
    <location>
        <begin position="165"/>
        <end position="197"/>
    </location>
</feature>
<dbReference type="PANTHER" id="PTHR33627">
    <property type="entry name" value="TRANSPOSASE"/>
    <property type="match status" value="1"/>
</dbReference>
<dbReference type="Proteomes" id="UP001052655">
    <property type="component" value="Unassembled WGS sequence"/>
</dbReference>
<dbReference type="InterPro" id="IPR012337">
    <property type="entry name" value="RNaseH-like_sf"/>
</dbReference>
<protein>
    <submittedName>
        <fullName evidence="2">Transposase</fullName>
    </submittedName>
</protein>
<dbReference type="InterPro" id="IPR039365">
    <property type="entry name" value="IS701-like"/>
</dbReference>
<gene>
    <name evidence="2" type="ORF">Sdagh_08420</name>
</gene>
<organism evidence="2 3">
    <name type="scientific">Streptomyces daghestanicus</name>
    <dbReference type="NCBI Taxonomy" id="66885"/>
    <lineage>
        <taxon>Bacteria</taxon>
        <taxon>Bacillati</taxon>
        <taxon>Actinomycetota</taxon>
        <taxon>Actinomycetes</taxon>
        <taxon>Kitasatosporales</taxon>
        <taxon>Streptomycetaceae</taxon>
        <taxon>Streptomyces</taxon>
    </lineage>
</organism>
<proteinExistence type="predicted"/>
<keyword evidence="3" id="KW-1185">Reference proteome</keyword>
<dbReference type="PANTHER" id="PTHR33627:SF1">
    <property type="entry name" value="TRANSPOSASE"/>
    <property type="match status" value="1"/>
</dbReference>
<dbReference type="EMBL" id="BNDX01000002">
    <property type="protein sequence ID" value="GHI29112.1"/>
    <property type="molecule type" value="Genomic_DNA"/>
</dbReference>
<feature type="region of interest" description="Disordered" evidence="1">
    <location>
        <begin position="158"/>
        <end position="197"/>
    </location>
</feature>
<name>A0ABQ3PVT2_9ACTN</name>